<accession>A0A9D4LRG9</accession>
<dbReference type="PANTHER" id="PTHR12824:SF8">
    <property type="entry name" value="GXIVSPLA2, ISOFORM A"/>
    <property type="match status" value="1"/>
</dbReference>
<evidence type="ECO:0008006" key="6">
    <source>
        <dbReference type="Google" id="ProtNLM"/>
    </source>
</evidence>
<dbReference type="OrthoDB" id="3935740at2759"/>
<dbReference type="AlphaFoldDB" id="A0A9D4LRG9"/>
<keyword evidence="2" id="KW-0964">Secreted</keyword>
<comment type="subcellular location">
    <subcellularLocation>
        <location evidence="1">Secreted</location>
    </subcellularLocation>
</comment>
<feature type="compositionally biased region" description="Basic residues" evidence="3">
    <location>
        <begin position="249"/>
        <end position="259"/>
    </location>
</feature>
<dbReference type="SUPFAM" id="SSF48619">
    <property type="entry name" value="Phospholipase A2, PLA2"/>
    <property type="match status" value="1"/>
</dbReference>
<dbReference type="Gene3D" id="1.20.90.10">
    <property type="entry name" value="Phospholipase A2 domain"/>
    <property type="match status" value="1"/>
</dbReference>
<dbReference type="GO" id="GO:0006644">
    <property type="term" value="P:phospholipid metabolic process"/>
    <property type="evidence" value="ECO:0007669"/>
    <property type="project" value="InterPro"/>
</dbReference>
<reference evidence="4" key="1">
    <citation type="journal article" date="2019" name="bioRxiv">
        <title>The Genome of the Zebra Mussel, Dreissena polymorpha: A Resource for Invasive Species Research.</title>
        <authorList>
            <person name="McCartney M.A."/>
            <person name="Auch B."/>
            <person name="Kono T."/>
            <person name="Mallez S."/>
            <person name="Zhang Y."/>
            <person name="Obille A."/>
            <person name="Becker A."/>
            <person name="Abrahante J.E."/>
            <person name="Garbe J."/>
            <person name="Badalamenti J.P."/>
            <person name="Herman A."/>
            <person name="Mangelson H."/>
            <person name="Liachko I."/>
            <person name="Sullivan S."/>
            <person name="Sone E.D."/>
            <person name="Koren S."/>
            <person name="Silverstein K.A.T."/>
            <person name="Beckman K.B."/>
            <person name="Gohl D.M."/>
        </authorList>
    </citation>
    <scope>NUCLEOTIDE SEQUENCE</scope>
    <source>
        <strain evidence="4">Duluth1</strain>
        <tissue evidence="4">Whole animal</tissue>
    </source>
</reference>
<evidence type="ECO:0000313" key="5">
    <source>
        <dbReference type="Proteomes" id="UP000828390"/>
    </source>
</evidence>
<evidence type="ECO:0000256" key="3">
    <source>
        <dbReference type="SAM" id="MobiDB-lite"/>
    </source>
</evidence>
<dbReference type="PROSITE" id="PS00118">
    <property type="entry name" value="PA2_HIS"/>
    <property type="match status" value="1"/>
</dbReference>
<evidence type="ECO:0000256" key="2">
    <source>
        <dbReference type="ARBA" id="ARBA00022525"/>
    </source>
</evidence>
<dbReference type="PANTHER" id="PTHR12824">
    <property type="entry name" value="GROUP XII SECRETORY PHOSPHOLIPASE A2 FAMILY MEMBER"/>
    <property type="match status" value="1"/>
</dbReference>
<dbReference type="Pfam" id="PF06951">
    <property type="entry name" value="PLA2G12"/>
    <property type="match status" value="1"/>
</dbReference>
<organism evidence="4 5">
    <name type="scientific">Dreissena polymorpha</name>
    <name type="common">Zebra mussel</name>
    <name type="synonym">Mytilus polymorpha</name>
    <dbReference type="NCBI Taxonomy" id="45954"/>
    <lineage>
        <taxon>Eukaryota</taxon>
        <taxon>Metazoa</taxon>
        <taxon>Spiralia</taxon>
        <taxon>Lophotrochozoa</taxon>
        <taxon>Mollusca</taxon>
        <taxon>Bivalvia</taxon>
        <taxon>Autobranchia</taxon>
        <taxon>Heteroconchia</taxon>
        <taxon>Euheterodonta</taxon>
        <taxon>Imparidentia</taxon>
        <taxon>Neoheterodontei</taxon>
        <taxon>Myida</taxon>
        <taxon>Dreissenoidea</taxon>
        <taxon>Dreissenidae</taxon>
        <taxon>Dreissena</taxon>
    </lineage>
</organism>
<protein>
    <recommendedName>
        <fullName evidence="6">Group XIIA secretory phospholipase A2</fullName>
    </recommendedName>
</protein>
<evidence type="ECO:0000313" key="4">
    <source>
        <dbReference type="EMBL" id="KAH3862885.1"/>
    </source>
</evidence>
<keyword evidence="5" id="KW-1185">Reference proteome</keyword>
<feature type="compositionally biased region" description="Polar residues" evidence="3">
    <location>
        <begin position="218"/>
        <end position="248"/>
    </location>
</feature>
<gene>
    <name evidence="4" type="ORF">DPMN_025860</name>
</gene>
<dbReference type="GO" id="GO:0005509">
    <property type="term" value="F:calcium ion binding"/>
    <property type="evidence" value="ECO:0007669"/>
    <property type="project" value="InterPro"/>
</dbReference>
<dbReference type="InterPro" id="IPR036444">
    <property type="entry name" value="PLipase_A2_dom_sf"/>
</dbReference>
<dbReference type="Proteomes" id="UP000828390">
    <property type="component" value="Unassembled WGS sequence"/>
</dbReference>
<dbReference type="InterPro" id="IPR033113">
    <property type="entry name" value="PLA2_histidine"/>
</dbReference>
<dbReference type="GO" id="GO:0005576">
    <property type="term" value="C:extracellular region"/>
    <property type="evidence" value="ECO:0007669"/>
    <property type="project" value="UniProtKB-SubCell"/>
</dbReference>
<dbReference type="EMBL" id="JAIWYP010000002">
    <property type="protein sequence ID" value="KAH3862885.1"/>
    <property type="molecule type" value="Genomic_DNA"/>
</dbReference>
<sequence>MSKTLPSEMKITTIKHIFTFILIMCSLFPNVCMDFFANLDNMDIESKLKDLDKMLSSLSNDDEDENEIGKRRFAPGADGDLGDAFEALTNILGGDTKCIYECKNGGSPQPRRSHKPTSNGCGTVGIQVDVASFPGFSSCCNAHDICYDTCNNQRKTCDQEFQECLVKSCRKLDDKRKLPYQECKGMADIMYSGTVTLGCSSYLDAQENACTCQPRAGATNQRSGPSGSSGRNTENMPGSKNGDNMGSNKSKRVTRKVEL</sequence>
<dbReference type="GO" id="GO:0004623">
    <property type="term" value="F:phospholipase A2 activity"/>
    <property type="evidence" value="ECO:0007669"/>
    <property type="project" value="InterPro"/>
</dbReference>
<proteinExistence type="predicted"/>
<evidence type="ECO:0000256" key="1">
    <source>
        <dbReference type="ARBA" id="ARBA00004613"/>
    </source>
</evidence>
<name>A0A9D4LRG9_DREPO</name>
<reference evidence="4" key="2">
    <citation type="submission" date="2020-11" db="EMBL/GenBank/DDBJ databases">
        <authorList>
            <person name="McCartney M.A."/>
            <person name="Auch B."/>
            <person name="Kono T."/>
            <person name="Mallez S."/>
            <person name="Becker A."/>
            <person name="Gohl D.M."/>
            <person name="Silverstein K.A.T."/>
            <person name="Koren S."/>
            <person name="Bechman K.B."/>
            <person name="Herman A."/>
            <person name="Abrahante J.E."/>
            <person name="Garbe J."/>
        </authorList>
    </citation>
    <scope>NUCLEOTIDE SEQUENCE</scope>
    <source>
        <strain evidence="4">Duluth1</strain>
        <tissue evidence="4">Whole animal</tissue>
    </source>
</reference>
<comment type="caution">
    <text evidence="4">The sequence shown here is derived from an EMBL/GenBank/DDBJ whole genome shotgun (WGS) entry which is preliminary data.</text>
</comment>
<dbReference type="GO" id="GO:0016042">
    <property type="term" value="P:lipid catabolic process"/>
    <property type="evidence" value="ECO:0007669"/>
    <property type="project" value="InterPro"/>
</dbReference>
<feature type="region of interest" description="Disordered" evidence="3">
    <location>
        <begin position="215"/>
        <end position="259"/>
    </location>
</feature>
<dbReference type="GO" id="GO:0050482">
    <property type="term" value="P:arachidonate secretion"/>
    <property type="evidence" value="ECO:0007669"/>
    <property type="project" value="InterPro"/>
</dbReference>
<dbReference type="InterPro" id="IPR010711">
    <property type="entry name" value="PLA2G12"/>
</dbReference>